<dbReference type="PROSITE" id="PS51186">
    <property type="entry name" value="GNAT"/>
    <property type="match status" value="1"/>
</dbReference>
<name>A0AA40X3D1_9GAMM</name>
<dbReference type="Proteomes" id="UP000705283">
    <property type="component" value="Unassembled WGS sequence"/>
</dbReference>
<dbReference type="RefSeq" id="WP_194978308.1">
    <property type="nucleotide sequence ID" value="NZ_JADMKS010000006.1"/>
</dbReference>
<dbReference type="EMBL" id="JADMKS010000006">
    <property type="protein sequence ID" value="MBF6637946.1"/>
    <property type="molecule type" value="Genomic_DNA"/>
</dbReference>
<proteinExistence type="predicted"/>
<dbReference type="Gene3D" id="3.40.630.30">
    <property type="match status" value="1"/>
</dbReference>
<evidence type="ECO:0000313" key="4">
    <source>
        <dbReference type="EMBL" id="MBF6637946.1"/>
    </source>
</evidence>
<accession>A0AA40X3D1</accession>
<dbReference type="InterPro" id="IPR000182">
    <property type="entry name" value="GNAT_dom"/>
</dbReference>
<evidence type="ECO:0000256" key="2">
    <source>
        <dbReference type="ARBA" id="ARBA00023315"/>
    </source>
</evidence>
<keyword evidence="2" id="KW-0012">Acyltransferase</keyword>
<dbReference type="CDD" id="cd04301">
    <property type="entry name" value="NAT_SF"/>
    <property type="match status" value="1"/>
</dbReference>
<dbReference type="PANTHER" id="PTHR10545">
    <property type="entry name" value="DIAMINE N-ACETYLTRANSFERASE"/>
    <property type="match status" value="1"/>
</dbReference>
<feature type="domain" description="N-acetyltransferase" evidence="3">
    <location>
        <begin position="5"/>
        <end position="161"/>
    </location>
</feature>
<evidence type="ECO:0000256" key="1">
    <source>
        <dbReference type="ARBA" id="ARBA00022679"/>
    </source>
</evidence>
<dbReference type="Pfam" id="PF00583">
    <property type="entry name" value="Acetyltransf_1"/>
    <property type="match status" value="1"/>
</dbReference>
<organism evidence="4 5">
    <name type="scientific">Rouxiella silvae</name>
    <dbReference type="NCBI Taxonomy" id="1646373"/>
    <lineage>
        <taxon>Bacteria</taxon>
        <taxon>Pseudomonadati</taxon>
        <taxon>Pseudomonadota</taxon>
        <taxon>Gammaproteobacteria</taxon>
        <taxon>Enterobacterales</taxon>
        <taxon>Yersiniaceae</taxon>
        <taxon>Rouxiella</taxon>
    </lineage>
</organism>
<protein>
    <submittedName>
        <fullName evidence="4">GNAT family N-acetyltransferase</fullName>
    </submittedName>
</protein>
<dbReference type="InterPro" id="IPR051016">
    <property type="entry name" value="Diverse_Substrate_AcTransf"/>
</dbReference>
<sequence>MNITVGICQKNESERMVAIFTQMEEHYYGKGVVELHKMQHYLASRVFAQDSGVTVIRVEQGDRVIGFACINVLYPSPRYSGQMFIKELFISQRYRGHGAGKKLMQFIGRLALERECSSLDWMSEKSNADSKRFYTALGGEILNGMHHFRLYGAGLKTLAAG</sequence>
<reference evidence="4" key="2">
    <citation type="submission" date="2022-09" db="EMBL/GenBank/DDBJ databases">
        <title>Rouxiella aceris sp. nov., isolated from tree sap and emended description of the genus Rhouxiella.</title>
        <authorList>
            <person name="Kim I.S."/>
        </authorList>
    </citation>
    <scope>NUCLEOTIDE SEQUENCE</scope>
    <source>
        <strain evidence="4">SAP-2</strain>
    </source>
</reference>
<dbReference type="InterPro" id="IPR016181">
    <property type="entry name" value="Acyl_CoA_acyltransferase"/>
</dbReference>
<dbReference type="SUPFAM" id="SSF55729">
    <property type="entry name" value="Acyl-CoA N-acyltransferases (Nat)"/>
    <property type="match status" value="1"/>
</dbReference>
<keyword evidence="1" id="KW-0808">Transferase</keyword>
<dbReference type="AlphaFoldDB" id="A0AA40X3D1"/>
<evidence type="ECO:0000313" key="5">
    <source>
        <dbReference type="Proteomes" id="UP000705283"/>
    </source>
</evidence>
<dbReference type="PANTHER" id="PTHR10545:SF29">
    <property type="entry name" value="GH14572P-RELATED"/>
    <property type="match status" value="1"/>
</dbReference>
<reference evidence="4" key="1">
    <citation type="submission" date="2020-11" db="EMBL/GenBank/DDBJ databases">
        <authorList>
            <person name="Lee S.D."/>
        </authorList>
    </citation>
    <scope>NUCLEOTIDE SEQUENCE</scope>
    <source>
        <strain evidence="4">SAP-2</strain>
    </source>
</reference>
<gene>
    <name evidence="4" type="ORF">ITX54_14885</name>
</gene>
<evidence type="ECO:0000259" key="3">
    <source>
        <dbReference type="PROSITE" id="PS51186"/>
    </source>
</evidence>
<dbReference type="GO" id="GO:0008080">
    <property type="term" value="F:N-acetyltransferase activity"/>
    <property type="evidence" value="ECO:0007669"/>
    <property type="project" value="TreeGrafter"/>
</dbReference>
<comment type="caution">
    <text evidence="4">The sequence shown here is derived from an EMBL/GenBank/DDBJ whole genome shotgun (WGS) entry which is preliminary data.</text>
</comment>